<evidence type="ECO:0000259" key="1">
    <source>
        <dbReference type="PROSITE" id="PS51411"/>
    </source>
</evidence>
<name>A0A133PGV6_9FIRM</name>
<dbReference type="RefSeq" id="WP_060800730.1">
    <property type="nucleotide sequence ID" value="NZ_JASORO010000005.1"/>
</dbReference>
<dbReference type="InterPro" id="IPR007557">
    <property type="entry name" value="PSP1_C"/>
</dbReference>
<accession>A0A133PGV6</accession>
<dbReference type="PROSITE" id="PS51411">
    <property type="entry name" value="PSP1_C"/>
    <property type="match status" value="1"/>
</dbReference>
<proteinExistence type="predicted"/>
<dbReference type="EMBL" id="LRQE01000050">
    <property type="protein sequence ID" value="KXA27740.1"/>
    <property type="molecule type" value="Genomic_DNA"/>
</dbReference>
<reference evidence="2 3" key="1">
    <citation type="submission" date="2016-01" db="EMBL/GenBank/DDBJ databases">
        <authorList>
            <person name="Oliw E.H."/>
        </authorList>
    </citation>
    <scope>NUCLEOTIDE SEQUENCE [LARGE SCALE GENOMIC DNA]</scope>
    <source>
        <strain evidence="2 3">CMW7756A</strain>
    </source>
</reference>
<comment type="caution">
    <text evidence="2">The sequence shown here is derived from an EMBL/GenBank/DDBJ whole genome shotgun (WGS) entry which is preliminary data.</text>
</comment>
<dbReference type="PANTHER" id="PTHR43830">
    <property type="entry name" value="PROTEIN PSP1"/>
    <property type="match status" value="1"/>
</dbReference>
<dbReference type="Proteomes" id="UP000070174">
    <property type="component" value="Unassembled WGS sequence"/>
</dbReference>
<evidence type="ECO:0000313" key="3">
    <source>
        <dbReference type="Proteomes" id="UP000070174"/>
    </source>
</evidence>
<dbReference type="AlphaFoldDB" id="A0A133PGV6"/>
<dbReference type="NCBIfam" id="NF041131">
    <property type="entry name" value="RicT_YaaT_fam"/>
    <property type="match status" value="1"/>
</dbReference>
<dbReference type="PANTHER" id="PTHR43830:SF3">
    <property type="entry name" value="PROTEIN PSP1"/>
    <property type="match status" value="1"/>
</dbReference>
<protein>
    <submittedName>
        <fullName evidence="2">PSP1 protein</fullName>
    </submittedName>
</protein>
<dbReference type="PATRIC" id="fig|54005.3.peg.1774"/>
<dbReference type="Pfam" id="PF04468">
    <property type="entry name" value="PSP1"/>
    <property type="match status" value="1"/>
</dbReference>
<feature type="domain" description="PSP1 C-terminal" evidence="1">
    <location>
        <begin position="60"/>
        <end position="145"/>
    </location>
</feature>
<dbReference type="GO" id="GO:0005737">
    <property type="term" value="C:cytoplasm"/>
    <property type="evidence" value="ECO:0007669"/>
    <property type="project" value="TreeGrafter"/>
</dbReference>
<evidence type="ECO:0000313" key="2">
    <source>
        <dbReference type="EMBL" id="KXA27740.1"/>
    </source>
</evidence>
<organism evidence="2">
    <name type="scientific">Peptoniphilus harei</name>
    <dbReference type="NCBI Taxonomy" id="54005"/>
    <lineage>
        <taxon>Bacteria</taxon>
        <taxon>Bacillati</taxon>
        <taxon>Bacillota</taxon>
        <taxon>Tissierellia</taxon>
        <taxon>Tissierellales</taxon>
        <taxon>Peptoniphilaceae</taxon>
        <taxon>Peptoniphilus</taxon>
    </lineage>
</organism>
<gene>
    <name evidence="2" type="ORF">HMPREF3229_01809</name>
</gene>
<sequence>MIEIAGVRFKRTGKIYYFDPIDIDLKIGDYVIVETVRGLEFGAVELIKEVEEESIKGELKPVLRLASEEDKNINVENRNKAKEAIIICDQKVEEHGLDMKLISCEYTFDRSKLLFYFTADGRVDFRDLVRDLAAIFKTRIELRQIGVRDEAKFVGGLGCCGRPTCCSTFLSEFSPVSIKMAKDQNLSLNPTKISGICGRLMCCLKYEQDGYECINKRMPRLGEIVKTERGKGTVVSTYTIQELVKVMFEVNDEKETVYMELSEVKRTREFNRSFIDGSRSLNVEEYDERELVELERD</sequence>
<dbReference type="InterPro" id="IPR047767">
    <property type="entry name" value="PSP1-like"/>
</dbReference>